<feature type="compositionally biased region" description="Basic and acidic residues" evidence="1">
    <location>
        <begin position="336"/>
        <end position="353"/>
    </location>
</feature>
<name>A0A4P9Y444_9FUNG</name>
<feature type="region of interest" description="Disordered" evidence="1">
    <location>
        <begin position="1428"/>
        <end position="1452"/>
    </location>
</feature>
<feature type="compositionally biased region" description="Pro residues" evidence="1">
    <location>
        <begin position="532"/>
        <end position="550"/>
    </location>
</feature>
<sequence>MILPTPAASDINVDQVGDSGPPLTSVQGEGTAVPDSNRPFPPLPSMETIHRIVLAARSIGTAFTGAPDPFRGSPRSRWSPVQANRISPIDGIPTLYPDLRILGQPMRYQGDRRDPEPSQEVQTHSGSSNYSRGETEGVDPQDSQVSEQAVQVGFNHDTPSSQQVPQDDYIAHPVSHAQEGEALPPKEPSLSPKRPLSPLPKDSPVLSKGKEPEKLIKRESSVERQEDRLREERILEIQRLMGLAPGEIAKRLESSPAPVLPPLPDYQPTYSPLLVGTNSDRRGGEGSGADTVGEVDPRAQEFFTGFLRSATRKDDHDTGSESDMNGQRLSGPSSIPHERYASGPEVDRIEDQRQGPSARHSVDPAQADAAPMDLLARLREGSAPAAAGSLSHPILSPNASQIRPPHPFPSPHSLPPPPPGAQPQQPPLQHQGQVQAPYPHGPLPPPPPPPPYYSSHPGHPGQVYPSQGLHPSMYGPYGSQRPLPGTNSGVGEEGMIRGPGSFSSDSGYIPPSTALPPHGPTRMGQATGHGPSYPPHPHPSMGPGPFPGAPSRPRHHPSGSAYPGEESHPSSEGLDASKRRPMLGEGPGETRMMDREARSSLPPPSYPLPPHQHLLGGQHPGYVGPPPHPSLSPPSQGYPLPGPPSYGLPGPPVHSLPGPPSGPHPRMGHPGLRGPDASLMGVLRGESRGMVDGAALRVSPGPPSLAPHPPSSASPSPLPEDQSEPPPSHPSSSPSSMSRQSLFQQALPPPLPPQAPSITERVLDGGIEDIGVTGENGRSTEQMIRQFMAPPGPETEREQGDGQDDASRTPQAPESSKVILPVSEEFLARVDGTLPGPPPPLLESIGMAAEIEQTKGKVDDGIEDFTRMSEAAHSEEEGEKRKEDQGDVNTQMDNREKMIEAQGSSAEKFIVKTNGENTKDTPKSEEIIEKAEGELDQDEEEKGRKKKGGGVDIQGPGTSKKARKRAAARAAKAAAAAASKTNMGENEYEEDKKKGKGEVGAERTVQDNGKVSSSKEEITIQFPYHITLSASPSSSSNLDLRGAANAAAAAGNGGGGSSVGTSMLGGYTPMTSRVTRHFAKKEGLSSATFLAANTRPYPITFSYDSRQGGTGLTGVEGESSSLTLAPASLPTFPRCAPGTMLASSSNFSFVPKTHIIQGDEEWPQEEEEEVLMVKGDGGFTENDEDALPQGMPGIPSTTTFDFTVDFKTLGTAPEFSRDAQSFLSARVKEVQEDPLAMQFSGSYGPGGGSDGIEGPGIEGRGWTGTTQVSGNGGHRLFHQHHQQMKAFRTALAEQLGLMPGESEALGSVGIGGRIEEGEEEEGTENGLAVEDEEQEDGIVMEEEITSLGMEAKALEGFVMRASNDHTPRRRMPSTSVKVTEMVGPEEEEMGEDEDEVDLEELAATIGQAGLEDWLVAAATGRDLSWARDIPSSIGDEEEEEEEGDGEEERVEDRAMRMQARLDRLYKYSFGVDNGSPSTHLNSDARIIKALGMRDLGMRNGDIVRREDDLNECTADEVEEGEEEEEAFLQRLLLAAAASAGSEEGEEDEAGSMVSSSPDHQSDTSGSSGGSDERILALEKEFAQAREAEKRLEVHLAKIIQRNSRYPLLAIPF</sequence>
<feature type="compositionally biased region" description="Pro residues" evidence="1">
    <location>
        <begin position="601"/>
        <end position="610"/>
    </location>
</feature>
<feature type="compositionally biased region" description="Basic and acidic residues" evidence="1">
    <location>
        <begin position="917"/>
        <end position="933"/>
    </location>
</feature>
<feature type="region of interest" description="Disordered" evidence="1">
    <location>
        <begin position="1"/>
        <end position="44"/>
    </location>
</feature>
<organism evidence="2 3">
    <name type="scientific">Piptocephalis cylindrospora</name>
    <dbReference type="NCBI Taxonomy" id="1907219"/>
    <lineage>
        <taxon>Eukaryota</taxon>
        <taxon>Fungi</taxon>
        <taxon>Fungi incertae sedis</taxon>
        <taxon>Zoopagomycota</taxon>
        <taxon>Zoopagomycotina</taxon>
        <taxon>Zoopagomycetes</taxon>
        <taxon>Zoopagales</taxon>
        <taxon>Piptocephalidaceae</taxon>
        <taxon>Piptocephalis</taxon>
    </lineage>
</organism>
<feature type="compositionally biased region" description="Basic and acidic residues" evidence="1">
    <location>
        <begin position="990"/>
        <end position="1005"/>
    </location>
</feature>
<feature type="compositionally biased region" description="Basic and acidic residues" evidence="1">
    <location>
        <begin position="208"/>
        <end position="230"/>
    </location>
</feature>
<feature type="region of interest" description="Disordered" evidence="1">
    <location>
        <begin position="254"/>
        <end position="820"/>
    </location>
</feature>
<evidence type="ECO:0000313" key="2">
    <source>
        <dbReference type="EMBL" id="RKP13697.1"/>
    </source>
</evidence>
<feature type="compositionally biased region" description="Pro residues" evidence="1">
    <location>
        <begin position="404"/>
        <end position="426"/>
    </location>
</feature>
<proteinExistence type="predicted"/>
<keyword evidence="3" id="KW-1185">Reference proteome</keyword>
<feature type="compositionally biased region" description="Pro residues" evidence="1">
    <location>
        <begin position="700"/>
        <end position="729"/>
    </location>
</feature>
<feature type="compositionally biased region" description="Basic and acidic residues" evidence="1">
    <location>
        <begin position="858"/>
        <end position="885"/>
    </location>
</feature>
<feature type="compositionally biased region" description="Pro residues" evidence="1">
    <location>
        <begin position="439"/>
        <end position="452"/>
    </location>
</feature>
<accession>A0A4P9Y444</accession>
<gene>
    <name evidence="2" type="ORF">BJ684DRAFT_15927</name>
</gene>
<feature type="region of interest" description="Disordered" evidence="1">
    <location>
        <begin position="1536"/>
        <end position="1574"/>
    </location>
</feature>
<feature type="compositionally biased region" description="Polar residues" evidence="1">
    <location>
        <begin position="321"/>
        <end position="333"/>
    </location>
</feature>
<feature type="compositionally biased region" description="Low complexity" evidence="1">
    <location>
        <begin position="427"/>
        <end position="438"/>
    </location>
</feature>
<dbReference type="EMBL" id="KZ987962">
    <property type="protein sequence ID" value="RKP13697.1"/>
    <property type="molecule type" value="Genomic_DNA"/>
</dbReference>
<feature type="compositionally biased region" description="Acidic residues" evidence="1">
    <location>
        <begin position="1434"/>
        <end position="1449"/>
    </location>
</feature>
<feature type="region of interest" description="Disordered" evidence="1">
    <location>
        <begin position="63"/>
        <end position="230"/>
    </location>
</feature>
<feature type="compositionally biased region" description="Polar residues" evidence="1">
    <location>
        <begin position="119"/>
        <end position="132"/>
    </location>
</feature>
<evidence type="ECO:0000313" key="3">
    <source>
        <dbReference type="Proteomes" id="UP000267251"/>
    </source>
</evidence>
<feature type="compositionally biased region" description="Pro residues" evidence="1">
    <location>
        <begin position="640"/>
        <end position="663"/>
    </location>
</feature>
<dbReference type="Proteomes" id="UP000267251">
    <property type="component" value="Unassembled WGS sequence"/>
</dbReference>
<feature type="region of interest" description="Disordered" evidence="1">
    <location>
        <begin position="858"/>
        <end position="1012"/>
    </location>
</feature>
<reference evidence="3" key="1">
    <citation type="journal article" date="2018" name="Nat. Microbiol.">
        <title>Leveraging single-cell genomics to expand the fungal tree of life.</title>
        <authorList>
            <person name="Ahrendt S.R."/>
            <person name="Quandt C.A."/>
            <person name="Ciobanu D."/>
            <person name="Clum A."/>
            <person name="Salamov A."/>
            <person name="Andreopoulos B."/>
            <person name="Cheng J.F."/>
            <person name="Woyke T."/>
            <person name="Pelin A."/>
            <person name="Henrissat B."/>
            <person name="Reynolds N.K."/>
            <person name="Benny G.L."/>
            <person name="Smith M.E."/>
            <person name="James T.Y."/>
            <person name="Grigoriev I.V."/>
        </authorList>
    </citation>
    <scope>NUCLEOTIDE SEQUENCE [LARGE SCALE GENOMIC DNA]</scope>
</reference>
<feature type="compositionally biased region" description="Pro residues" evidence="1">
    <location>
        <begin position="623"/>
        <end position="632"/>
    </location>
</feature>
<feature type="compositionally biased region" description="Low complexity" evidence="1">
    <location>
        <begin position="730"/>
        <end position="746"/>
    </location>
</feature>
<evidence type="ECO:0000256" key="1">
    <source>
        <dbReference type="SAM" id="MobiDB-lite"/>
    </source>
</evidence>
<feature type="compositionally biased region" description="Low complexity" evidence="1">
    <location>
        <begin position="188"/>
        <end position="204"/>
    </location>
</feature>
<feature type="compositionally biased region" description="Low complexity" evidence="1">
    <location>
        <begin position="968"/>
        <end position="978"/>
    </location>
</feature>
<protein>
    <submittedName>
        <fullName evidence="2">Uncharacterized protein</fullName>
    </submittedName>
</protein>